<evidence type="ECO:0000313" key="4">
    <source>
        <dbReference type="Proteomes" id="UP001215280"/>
    </source>
</evidence>
<gene>
    <name evidence="3" type="ORF">DFH07DRAFT_747117</name>
</gene>
<organism evidence="3 4">
    <name type="scientific">Mycena maculata</name>
    <dbReference type="NCBI Taxonomy" id="230809"/>
    <lineage>
        <taxon>Eukaryota</taxon>
        <taxon>Fungi</taxon>
        <taxon>Dikarya</taxon>
        <taxon>Basidiomycota</taxon>
        <taxon>Agaricomycotina</taxon>
        <taxon>Agaricomycetes</taxon>
        <taxon>Agaricomycetidae</taxon>
        <taxon>Agaricales</taxon>
        <taxon>Marasmiineae</taxon>
        <taxon>Mycenaceae</taxon>
        <taxon>Mycena</taxon>
    </lineage>
</organism>
<dbReference type="AlphaFoldDB" id="A0AAD7IT35"/>
<dbReference type="Proteomes" id="UP001215280">
    <property type="component" value="Unassembled WGS sequence"/>
</dbReference>
<evidence type="ECO:0000256" key="1">
    <source>
        <dbReference type="ARBA" id="ARBA00022737"/>
    </source>
</evidence>
<comment type="caution">
    <text evidence="3">The sequence shown here is derived from an EMBL/GenBank/DDBJ whole genome shotgun (WGS) entry which is preliminary data.</text>
</comment>
<sequence>MLRSIILQLSAQSPYPYAALDRQYQLSKGQTLPTYQNLVDVLETLFSELQRTYLVLDALDECNDSDLHVLLRLISRLRCWIKSPLHILLTSQDRTIFTKGLNGVPQLSLEFSTTQNDIKLFVAGALQCRPDLEHLVLRAEEITAKVVEKSNGMFRLAGCLLDELSRRKLDPALDKVLANLPGDLFGIYGRFLEPIDRDDFIHVARVLRWIVFSARPVTLQRLKEALAFDFLDPHQYIFDPANQGNHVVWVCKWLQGLVTVSEGLPSTDDQADISWSGVVALAHSSVADYIVSDEFRKKHQHDLGAGSSHTFLAQTCVGYLLHFTDHPLDKEMV</sequence>
<keyword evidence="1" id="KW-0677">Repeat</keyword>
<evidence type="ECO:0000313" key="3">
    <source>
        <dbReference type="EMBL" id="KAJ7748811.1"/>
    </source>
</evidence>
<keyword evidence="4" id="KW-1185">Reference proteome</keyword>
<proteinExistence type="predicted"/>
<feature type="non-terminal residue" evidence="3">
    <location>
        <position position="1"/>
    </location>
</feature>
<dbReference type="PANTHER" id="PTHR10039">
    <property type="entry name" value="AMELOGENIN"/>
    <property type="match status" value="1"/>
</dbReference>
<name>A0AAD7IT35_9AGAR</name>
<reference evidence="3" key="1">
    <citation type="submission" date="2023-03" db="EMBL/GenBank/DDBJ databases">
        <title>Massive genome expansion in bonnet fungi (Mycena s.s.) driven by repeated elements and novel gene families across ecological guilds.</title>
        <authorList>
            <consortium name="Lawrence Berkeley National Laboratory"/>
            <person name="Harder C.B."/>
            <person name="Miyauchi S."/>
            <person name="Viragh M."/>
            <person name="Kuo A."/>
            <person name="Thoen E."/>
            <person name="Andreopoulos B."/>
            <person name="Lu D."/>
            <person name="Skrede I."/>
            <person name="Drula E."/>
            <person name="Henrissat B."/>
            <person name="Morin E."/>
            <person name="Kohler A."/>
            <person name="Barry K."/>
            <person name="LaButti K."/>
            <person name="Morin E."/>
            <person name="Salamov A."/>
            <person name="Lipzen A."/>
            <person name="Mereny Z."/>
            <person name="Hegedus B."/>
            <person name="Baldrian P."/>
            <person name="Stursova M."/>
            <person name="Weitz H."/>
            <person name="Taylor A."/>
            <person name="Grigoriev I.V."/>
            <person name="Nagy L.G."/>
            <person name="Martin F."/>
            <person name="Kauserud H."/>
        </authorList>
    </citation>
    <scope>NUCLEOTIDE SEQUENCE</scope>
    <source>
        <strain evidence="3">CBHHK188m</strain>
    </source>
</reference>
<dbReference type="Pfam" id="PF24883">
    <property type="entry name" value="NPHP3_N"/>
    <property type="match status" value="1"/>
</dbReference>
<accession>A0AAD7IT35</accession>
<evidence type="ECO:0000259" key="2">
    <source>
        <dbReference type="Pfam" id="PF24883"/>
    </source>
</evidence>
<dbReference type="PANTHER" id="PTHR10039:SF16">
    <property type="entry name" value="GPI INOSITOL-DEACYLASE"/>
    <property type="match status" value="1"/>
</dbReference>
<dbReference type="InterPro" id="IPR056884">
    <property type="entry name" value="NPHP3-like_N"/>
</dbReference>
<protein>
    <recommendedName>
        <fullName evidence="2">Nephrocystin 3-like N-terminal domain-containing protein</fullName>
    </recommendedName>
</protein>
<dbReference type="EMBL" id="JARJLG010000088">
    <property type="protein sequence ID" value="KAJ7748811.1"/>
    <property type="molecule type" value="Genomic_DNA"/>
</dbReference>
<feature type="domain" description="Nephrocystin 3-like N-terminal" evidence="2">
    <location>
        <begin position="1"/>
        <end position="91"/>
    </location>
</feature>